<dbReference type="PANTHER" id="PTHR45526:SF1">
    <property type="entry name" value="TRANSCRIPTIONAL REGULATORY PROTEIN DCUR-RELATED"/>
    <property type="match status" value="1"/>
</dbReference>
<dbReference type="SMART" id="SM00448">
    <property type="entry name" value="REC"/>
    <property type="match status" value="1"/>
</dbReference>
<dbReference type="Pfam" id="PF00072">
    <property type="entry name" value="Response_reg"/>
    <property type="match status" value="1"/>
</dbReference>
<dbReference type="SUPFAM" id="SSF52172">
    <property type="entry name" value="CheY-like"/>
    <property type="match status" value="1"/>
</dbReference>
<dbReference type="RefSeq" id="WP_147168539.1">
    <property type="nucleotide sequence ID" value="NZ_VOOR01000037.1"/>
</dbReference>
<evidence type="ECO:0000259" key="2">
    <source>
        <dbReference type="PROSITE" id="PS50110"/>
    </source>
</evidence>
<accession>A0A5C6RI42</accession>
<dbReference type="Proteomes" id="UP000321580">
    <property type="component" value="Unassembled WGS sequence"/>
</dbReference>
<dbReference type="Pfam" id="PF04397">
    <property type="entry name" value="LytTR"/>
    <property type="match status" value="1"/>
</dbReference>
<dbReference type="GO" id="GO:0000156">
    <property type="term" value="F:phosphorelay response regulator activity"/>
    <property type="evidence" value="ECO:0007669"/>
    <property type="project" value="TreeGrafter"/>
</dbReference>
<dbReference type="PROSITE" id="PS50930">
    <property type="entry name" value="HTH_LYTTR"/>
    <property type="match status" value="1"/>
</dbReference>
<feature type="domain" description="HTH LytTR-type" evidence="3">
    <location>
        <begin position="126"/>
        <end position="192"/>
    </location>
</feature>
<dbReference type="EMBL" id="VOOR01000037">
    <property type="protein sequence ID" value="TXB62108.1"/>
    <property type="molecule type" value="Genomic_DNA"/>
</dbReference>
<dbReference type="InterPro" id="IPR011006">
    <property type="entry name" value="CheY-like_superfamily"/>
</dbReference>
<keyword evidence="5" id="KW-1185">Reference proteome</keyword>
<dbReference type="InterPro" id="IPR007492">
    <property type="entry name" value="LytTR_DNA-bd_dom"/>
</dbReference>
<evidence type="ECO:0000259" key="3">
    <source>
        <dbReference type="PROSITE" id="PS50930"/>
    </source>
</evidence>
<name>A0A5C6RI42_9BACT</name>
<protein>
    <submittedName>
        <fullName evidence="4">Response regulator transcription factor</fullName>
    </submittedName>
</protein>
<proteinExistence type="predicted"/>
<dbReference type="InterPro" id="IPR051271">
    <property type="entry name" value="2C-system_Tx_regulators"/>
</dbReference>
<keyword evidence="1" id="KW-0597">Phosphoprotein</keyword>
<comment type="caution">
    <text evidence="4">The sequence shown here is derived from an EMBL/GenBank/DDBJ whole genome shotgun (WGS) entry which is preliminary data.</text>
</comment>
<dbReference type="AlphaFoldDB" id="A0A5C6RI42"/>
<reference evidence="4 5" key="1">
    <citation type="submission" date="2019-08" db="EMBL/GenBank/DDBJ databases">
        <title>Genome of Phaeodactylibacter luteus.</title>
        <authorList>
            <person name="Bowman J.P."/>
        </authorList>
    </citation>
    <scope>NUCLEOTIDE SEQUENCE [LARGE SCALE GENOMIC DNA]</scope>
    <source>
        <strain evidence="4 5">KCTC 42180</strain>
    </source>
</reference>
<dbReference type="InterPro" id="IPR001789">
    <property type="entry name" value="Sig_transdc_resp-reg_receiver"/>
</dbReference>
<feature type="modified residue" description="4-aspartylphosphate" evidence="1">
    <location>
        <position position="55"/>
    </location>
</feature>
<dbReference type="OrthoDB" id="2168082at2"/>
<dbReference type="Gene3D" id="2.40.50.1020">
    <property type="entry name" value="LytTr DNA-binding domain"/>
    <property type="match status" value="1"/>
</dbReference>
<dbReference type="GO" id="GO:0003677">
    <property type="term" value="F:DNA binding"/>
    <property type="evidence" value="ECO:0007669"/>
    <property type="project" value="InterPro"/>
</dbReference>
<gene>
    <name evidence="4" type="ORF">FRY97_15840</name>
</gene>
<dbReference type="Gene3D" id="3.40.50.2300">
    <property type="match status" value="1"/>
</dbReference>
<feature type="domain" description="Response regulatory" evidence="2">
    <location>
        <begin position="4"/>
        <end position="115"/>
    </location>
</feature>
<dbReference type="PROSITE" id="PS50110">
    <property type="entry name" value="RESPONSE_REGULATORY"/>
    <property type="match status" value="1"/>
</dbReference>
<dbReference type="SMART" id="SM00850">
    <property type="entry name" value="LytTR"/>
    <property type="match status" value="1"/>
</dbReference>
<evidence type="ECO:0000256" key="1">
    <source>
        <dbReference type="PROSITE-ProRule" id="PRU00169"/>
    </source>
</evidence>
<sequence>MPIRYLIIDDEPLAHRVLLKYAASLPVLQLAGQCYDAEQARAVLGQEPLDLVFLDIRMPGQTGLDLLRGLAYPPQVILATAHAEYALDGFECNVADYLLKPFSEARFLTAVQRAAGQLQAQEPAFILLKEGRGYHRLPHSAVFYLKGMGGYTRVFHEGGVLTAQGNLRSILSGCPSVFLRIHKSYAVHTAHVTKVAGSRLWAGGEALPIGEAYREMVYRALGLAT</sequence>
<evidence type="ECO:0000313" key="4">
    <source>
        <dbReference type="EMBL" id="TXB62108.1"/>
    </source>
</evidence>
<dbReference type="PANTHER" id="PTHR45526">
    <property type="entry name" value="TRANSCRIPTIONAL REGULATORY PROTEIN DPIA"/>
    <property type="match status" value="1"/>
</dbReference>
<organism evidence="4 5">
    <name type="scientific">Phaeodactylibacter luteus</name>
    <dbReference type="NCBI Taxonomy" id="1564516"/>
    <lineage>
        <taxon>Bacteria</taxon>
        <taxon>Pseudomonadati</taxon>
        <taxon>Bacteroidota</taxon>
        <taxon>Saprospiria</taxon>
        <taxon>Saprospirales</taxon>
        <taxon>Haliscomenobacteraceae</taxon>
        <taxon>Phaeodactylibacter</taxon>
    </lineage>
</organism>
<evidence type="ECO:0000313" key="5">
    <source>
        <dbReference type="Proteomes" id="UP000321580"/>
    </source>
</evidence>